<reference evidence="6" key="1">
    <citation type="submission" date="2022-10" db="EMBL/GenBank/DDBJ databases">
        <title>The complete genomes of actinobacterial strains from the NBC collection.</title>
        <authorList>
            <person name="Joergensen T.S."/>
            <person name="Alvarez Arevalo M."/>
            <person name="Sterndorff E.B."/>
            <person name="Faurdal D."/>
            <person name="Vuksanovic O."/>
            <person name="Mourched A.-S."/>
            <person name="Charusanti P."/>
            <person name="Shaw S."/>
            <person name="Blin K."/>
            <person name="Weber T."/>
        </authorList>
    </citation>
    <scope>NUCLEOTIDE SEQUENCE</scope>
    <source>
        <strain evidence="6">NBC_01482</strain>
    </source>
</reference>
<dbReference type="PROSITE" id="PS51077">
    <property type="entry name" value="HTH_ICLR"/>
    <property type="match status" value="1"/>
</dbReference>
<dbReference type="InterPro" id="IPR005471">
    <property type="entry name" value="Tscrpt_reg_IclR_N"/>
</dbReference>
<keyword evidence="3" id="KW-0804">Transcription</keyword>
<organism evidence="6 7">
    <name type="scientific">Nocardia vinacea</name>
    <dbReference type="NCBI Taxonomy" id="96468"/>
    <lineage>
        <taxon>Bacteria</taxon>
        <taxon>Bacillati</taxon>
        <taxon>Actinomycetota</taxon>
        <taxon>Actinomycetes</taxon>
        <taxon>Mycobacteriales</taxon>
        <taxon>Nocardiaceae</taxon>
        <taxon>Nocardia</taxon>
    </lineage>
</organism>
<protein>
    <submittedName>
        <fullName evidence="6">IclR family transcriptional regulator</fullName>
    </submittedName>
</protein>
<dbReference type="SMART" id="SM00346">
    <property type="entry name" value="HTH_ICLR"/>
    <property type="match status" value="1"/>
</dbReference>
<keyword evidence="1" id="KW-0805">Transcription regulation</keyword>
<dbReference type="EMBL" id="CP109441">
    <property type="protein sequence ID" value="WUV46516.1"/>
    <property type="molecule type" value="Genomic_DNA"/>
</dbReference>
<proteinExistence type="predicted"/>
<dbReference type="InterPro" id="IPR029016">
    <property type="entry name" value="GAF-like_dom_sf"/>
</dbReference>
<sequence>MVDADPPPSILSKAFDVLRAFNANERVMTLTELSEASGLAKSTVHRLLARLIELGAIEHHRSGYRISIEIFRLGVTTPAASMRDVAISHLAALHRQTGQTIHLGILRQFEVIFLERLSADSALPVLTGVGGRIPANCTALGKALLAYEDLEDLESFLPNPMRQLTAASITQVPILLAQLTEIRRTGLARERGELQPGLACTAVPIIVNGFAVGAVSITQAGTATFDPRWDRALRESAVLIAREVRTRLAEGRAHWFPKEM</sequence>
<dbReference type="InterPro" id="IPR036388">
    <property type="entry name" value="WH-like_DNA-bd_sf"/>
</dbReference>
<evidence type="ECO:0000259" key="5">
    <source>
        <dbReference type="PROSITE" id="PS51078"/>
    </source>
</evidence>
<evidence type="ECO:0000256" key="2">
    <source>
        <dbReference type="ARBA" id="ARBA00023125"/>
    </source>
</evidence>
<dbReference type="PANTHER" id="PTHR30136:SF24">
    <property type="entry name" value="HTH-TYPE TRANSCRIPTIONAL REPRESSOR ALLR"/>
    <property type="match status" value="1"/>
</dbReference>
<dbReference type="RefSeq" id="WP_329410303.1">
    <property type="nucleotide sequence ID" value="NZ_CP109441.1"/>
</dbReference>
<evidence type="ECO:0000256" key="1">
    <source>
        <dbReference type="ARBA" id="ARBA00023015"/>
    </source>
</evidence>
<feature type="domain" description="HTH iclR-type" evidence="4">
    <location>
        <begin position="8"/>
        <end position="68"/>
    </location>
</feature>
<dbReference type="Gene3D" id="3.30.450.40">
    <property type="match status" value="1"/>
</dbReference>
<accession>A0ABZ1YU15</accession>
<dbReference type="SUPFAM" id="SSF55781">
    <property type="entry name" value="GAF domain-like"/>
    <property type="match status" value="1"/>
</dbReference>
<dbReference type="Pfam" id="PF09339">
    <property type="entry name" value="HTH_IclR"/>
    <property type="match status" value="1"/>
</dbReference>
<dbReference type="Pfam" id="PF01614">
    <property type="entry name" value="IclR_C"/>
    <property type="match status" value="1"/>
</dbReference>
<keyword evidence="7" id="KW-1185">Reference proteome</keyword>
<keyword evidence="2" id="KW-0238">DNA-binding</keyword>
<dbReference type="PANTHER" id="PTHR30136">
    <property type="entry name" value="HELIX-TURN-HELIX TRANSCRIPTIONAL REGULATOR, ICLR FAMILY"/>
    <property type="match status" value="1"/>
</dbReference>
<evidence type="ECO:0000313" key="6">
    <source>
        <dbReference type="EMBL" id="WUV46516.1"/>
    </source>
</evidence>
<name>A0ABZ1YU15_9NOCA</name>
<dbReference type="InterPro" id="IPR014757">
    <property type="entry name" value="Tscrpt_reg_IclR_C"/>
</dbReference>
<gene>
    <name evidence="6" type="ORF">OG563_47070</name>
</gene>
<feature type="domain" description="IclR-ED" evidence="5">
    <location>
        <begin position="69"/>
        <end position="250"/>
    </location>
</feature>
<dbReference type="InterPro" id="IPR050707">
    <property type="entry name" value="HTH_MetabolicPath_Reg"/>
</dbReference>
<dbReference type="SUPFAM" id="SSF46785">
    <property type="entry name" value="Winged helix' DNA-binding domain"/>
    <property type="match status" value="1"/>
</dbReference>
<dbReference type="Proteomes" id="UP001432062">
    <property type="component" value="Chromosome"/>
</dbReference>
<evidence type="ECO:0000256" key="3">
    <source>
        <dbReference type="ARBA" id="ARBA00023163"/>
    </source>
</evidence>
<evidence type="ECO:0000259" key="4">
    <source>
        <dbReference type="PROSITE" id="PS51077"/>
    </source>
</evidence>
<dbReference type="PROSITE" id="PS51078">
    <property type="entry name" value="ICLR_ED"/>
    <property type="match status" value="1"/>
</dbReference>
<dbReference type="Gene3D" id="1.10.10.10">
    <property type="entry name" value="Winged helix-like DNA-binding domain superfamily/Winged helix DNA-binding domain"/>
    <property type="match status" value="1"/>
</dbReference>
<dbReference type="InterPro" id="IPR036390">
    <property type="entry name" value="WH_DNA-bd_sf"/>
</dbReference>
<evidence type="ECO:0000313" key="7">
    <source>
        <dbReference type="Proteomes" id="UP001432062"/>
    </source>
</evidence>